<evidence type="ECO:0000256" key="9">
    <source>
        <dbReference type="ARBA" id="ARBA00023288"/>
    </source>
</evidence>
<keyword evidence="7 12" id="KW-0675">Receptor</keyword>
<evidence type="ECO:0000256" key="2">
    <source>
        <dbReference type="ARBA" id="ARBA00005961"/>
    </source>
</evidence>
<dbReference type="PANTHER" id="PTHR10269:SF15">
    <property type="entry name" value="GDNF FAMILY RECEPTOR ALPHA-3"/>
    <property type="match status" value="1"/>
</dbReference>
<feature type="domain" description="GDNF/GAS1" evidence="11">
    <location>
        <begin position="319"/>
        <end position="413"/>
    </location>
</feature>
<feature type="non-terminal residue" evidence="12">
    <location>
        <position position="501"/>
    </location>
</feature>
<sequence>GRPVRGEGAEPAEARGEEAAGRADPARRSRRLPSPGSALGQRTAGRRLPSGAEPRAGHVSARRDMGTRSQRRDLPRLPGSSMGLPVLLGLLLCRAGGLLALPRDCIAAEKICLMDPACNATYQALENCSLDKTRFLPLSLDARTRCRDAKLDLRSSPLLHCKCHRRMRRQKHCLRIYWTVHSSFTHGYFNLETSPYEDPANEEPWKIDYNKLAALVSGSHLAGDSANPCLKATHFCSLNKKCVHLRTYYASSCTKGAESGGTCDQHKCHKRLRQFFEKVPEDFTKRLLFCPCQDELCGERRRKTIVPECSFQDSIKPNCLLLLDSCIKDHICKSRLADFQQNCQPAGMSPDGCSQHNHAACLQAYMGMIGTAMTPNYVGNSSTEVSLWCTCKNSGNQQEECDQIRSMFISNKCLKNTIQSQMHLSQATLEGQEGLFYMPSLSFQGDSTNTSLASEMCQVTKTKTWPDISEYNSMPMASSVYSGAGVSWPPMALLLLLLSPL</sequence>
<dbReference type="SUPFAM" id="SSF110035">
    <property type="entry name" value="GDNF receptor-like"/>
    <property type="match status" value="1"/>
</dbReference>
<dbReference type="OrthoDB" id="9894700at2759"/>
<dbReference type="GO" id="GO:0038023">
    <property type="term" value="F:signaling receptor activity"/>
    <property type="evidence" value="ECO:0007669"/>
    <property type="project" value="InterPro"/>
</dbReference>
<comment type="similarity">
    <text evidence="2">Belongs to the GDNFR family.</text>
</comment>
<comment type="caution">
    <text evidence="12">The sequence shown here is derived from an EMBL/GenBank/DDBJ whole genome shotgun (WGS) entry which is preliminary data.</text>
</comment>
<evidence type="ECO:0000313" key="13">
    <source>
        <dbReference type="Proteomes" id="UP000765507"/>
    </source>
</evidence>
<evidence type="ECO:0000256" key="7">
    <source>
        <dbReference type="ARBA" id="ARBA00023170"/>
    </source>
</evidence>
<feature type="domain" description="GDNF/GAS1" evidence="11">
    <location>
        <begin position="105"/>
        <end position="185"/>
    </location>
</feature>
<dbReference type="InterPro" id="IPR037193">
    <property type="entry name" value="GDNF_alpha"/>
</dbReference>
<reference evidence="12 13" key="1">
    <citation type="journal article" date="2020" name="G3 (Bethesda)">
        <title>Draft Genome of the Common Snapping Turtle, Chelydra serpentina, a Model for Phenotypic Plasticity in Reptiles.</title>
        <authorList>
            <person name="Das D."/>
            <person name="Singh S.K."/>
            <person name="Bierstedt J."/>
            <person name="Erickson A."/>
            <person name="Galli G.L.J."/>
            <person name="Crossley D.A. 2nd"/>
            <person name="Rhen T."/>
        </authorList>
    </citation>
    <scope>NUCLEOTIDE SEQUENCE [LARGE SCALE GENOMIC DNA]</scope>
    <source>
        <strain evidence="12">KW</strain>
    </source>
</reference>
<dbReference type="Pfam" id="PF02351">
    <property type="entry name" value="GDNF"/>
    <property type="match status" value="3"/>
</dbReference>
<comment type="subcellular location">
    <subcellularLocation>
        <location evidence="1">Cell membrane</location>
        <topology evidence="1">Lipid-anchor</topology>
        <topology evidence="1">GPI-anchor</topology>
    </subcellularLocation>
</comment>
<keyword evidence="4" id="KW-0336">GPI-anchor</keyword>
<keyword evidence="5" id="KW-0732">Signal</keyword>
<dbReference type="GO" id="GO:0043235">
    <property type="term" value="C:receptor complex"/>
    <property type="evidence" value="ECO:0007669"/>
    <property type="project" value="TreeGrafter"/>
</dbReference>
<dbReference type="EMBL" id="JAHGAV010000001">
    <property type="protein sequence ID" value="KAG6941313.1"/>
    <property type="molecule type" value="Genomic_DNA"/>
</dbReference>
<evidence type="ECO:0000256" key="4">
    <source>
        <dbReference type="ARBA" id="ARBA00022622"/>
    </source>
</evidence>
<feature type="compositionally biased region" description="Basic and acidic residues" evidence="10">
    <location>
        <begin position="1"/>
        <end position="27"/>
    </location>
</feature>
<keyword evidence="3" id="KW-1003">Cell membrane</keyword>
<dbReference type="AlphaFoldDB" id="A0A8T1TLD4"/>
<keyword evidence="9" id="KW-0449">Lipoprotein</keyword>
<dbReference type="InterPro" id="IPR003438">
    <property type="entry name" value="GDNF_rcpt"/>
</dbReference>
<keyword evidence="6" id="KW-0472">Membrane</keyword>
<evidence type="ECO:0000256" key="1">
    <source>
        <dbReference type="ARBA" id="ARBA00004609"/>
    </source>
</evidence>
<dbReference type="InterPro" id="IPR016017">
    <property type="entry name" value="GDNF/GAS1"/>
</dbReference>
<feature type="compositionally biased region" description="Basic and acidic residues" evidence="10">
    <location>
        <begin position="61"/>
        <end position="75"/>
    </location>
</feature>
<keyword evidence="8" id="KW-0325">Glycoprotein</keyword>
<accession>A0A8T1TLD4</accession>
<organism evidence="12 13">
    <name type="scientific">Chelydra serpentina</name>
    <name type="common">Snapping turtle</name>
    <name type="synonym">Testudo serpentina</name>
    <dbReference type="NCBI Taxonomy" id="8475"/>
    <lineage>
        <taxon>Eukaryota</taxon>
        <taxon>Metazoa</taxon>
        <taxon>Chordata</taxon>
        <taxon>Craniata</taxon>
        <taxon>Vertebrata</taxon>
        <taxon>Euteleostomi</taxon>
        <taxon>Archelosauria</taxon>
        <taxon>Testudinata</taxon>
        <taxon>Testudines</taxon>
        <taxon>Cryptodira</taxon>
        <taxon>Durocryptodira</taxon>
        <taxon>Americhelydia</taxon>
        <taxon>Chelydroidea</taxon>
        <taxon>Chelydridae</taxon>
        <taxon>Chelydra</taxon>
    </lineage>
</organism>
<evidence type="ECO:0000313" key="12">
    <source>
        <dbReference type="EMBL" id="KAG6941313.1"/>
    </source>
</evidence>
<evidence type="ECO:0000256" key="6">
    <source>
        <dbReference type="ARBA" id="ARBA00023136"/>
    </source>
</evidence>
<dbReference type="GO" id="GO:0009897">
    <property type="term" value="C:external side of plasma membrane"/>
    <property type="evidence" value="ECO:0007669"/>
    <property type="project" value="TreeGrafter"/>
</dbReference>
<proteinExistence type="inferred from homology"/>
<dbReference type="Gene3D" id="1.10.220.110">
    <property type="entry name" value="GDNF binding domain"/>
    <property type="match status" value="1"/>
</dbReference>
<dbReference type="GO" id="GO:0007169">
    <property type="term" value="P:cell surface receptor protein tyrosine kinase signaling pathway"/>
    <property type="evidence" value="ECO:0007669"/>
    <property type="project" value="UniProtKB-ARBA"/>
</dbReference>
<dbReference type="PANTHER" id="PTHR10269">
    <property type="entry name" value="GDNF RECEPTOR ALPHA"/>
    <property type="match status" value="1"/>
</dbReference>
<feature type="domain" description="GDNF/GAS1" evidence="11">
    <location>
        <begin position="229"/>
        <end position="309"/>
    </location>
</feature>
<dbReference type="FunFam" id="1.10.220.110:FF:000001">
    <property type="entry name" value="GDNF family receptor alpha"/>
    <property type="match status" value="1"/>
</dbReference>
<name>A0A8T1TLD4_CHESE</name>
<dbReference type="GO" id="GO:0007399">
    <property type="term" value="P:nervous system development"/>
    <property type="evidence" value="ECO:0007669"/>
    <property type="project" value="TreeGrafter"/>
</dbReference>
<evidence type="ECO:0000259" key="11">
    <source>
        <dbReference type="SMART" id="SM00907"/>
    </source>
</evidence>
<dbReference type="Proteomes" id="UP000765507">
    <property type="component" value="Unassembled WGS sequence"/>
</dbReference>
<evidence type="ECO:0000256" key="3">
    <source>
        <dbReference type="ARBA" id="ARBA00022475"/>
    </source>
</evidence>
<gene>
    <name evidence="12" type="primary">GFRA3</name>
    <name evidence="12" type="ORF">G0U57_007410</name>
</gene>
<dbReference type="PRINTS" id="PR01316">
    <property type="entry name" value="GDNFRECEPTOR"/>
</dbReference>
<feature type="region of interest" description="Disordered" evidence="10">
    <location>
        <begin position="1"/>
        <end position="78"/>
    </location>
</feature>
<dbReference type="SMART" id="SM00907">
    <property type="entry name" value="GDNF"/>
    <property type="match status" value="3"/>
</dbReference>
<evidence type="ECO:0000256" key="5">
    <source>
        <dbReference type="ARBA" id="ARBA00022729"/>
    </source>
</evidence>
<evidence type="ECO:0000256" key="8">
    <source>
        <dbReference type="ARBA" id="ARBA00023180"/>
    </source>
</evidence>
<protein>
    <submittedName>
        <fullName evidence="12">GDNF family receptor alpha 3</fullName>
    </submittedName>
</protein>
<evidence type="ECO:0000256" key="10">
    <source>
        <dbReference type="SAM" id="MobiDB-lite"/>
    </source>
</evidence>
<keyword evidence="13" id="KW-1185">Reference proteome</keyword>